<feature type="region of interest" description="Disordered" evidence="1">
    <location>
        <begin position="83"/>
        <end position="121"/>
    </location>
</feature>
<evidence type="ECO:0000256" key="1">
    <source>
        <dbReference type="SAM" id="MobiDB-lite"/>
    </source>
</evidence>
<proteinExistence type="predicted"/>
<dbReference type="EMBL" id="QDEB01125126">
    <property type="protein sequence ID" value="RZB39784.1"/>
    <property type="molecule type" value="Genomic_DNA"/>
</dbReference>
<evidence type="ECO:0000313" key="2">
    <source>
        <dbReference type="EMBL" id="RZB39784.1"/>
    </source>
</evidence>
<evidence type="ECO:0000313" key="3">
    <source>
        <dbReference type="Proteomes" id="UP000292052"/>
    </source>
</evidence>
<dbReference type="OrthoDB" id="6612236at2759"/>
<gene>
    <name evidence="2" type="ORF">BDFB_000874</name>
</gene>
<sequence>MAQRPMYAGSGPKGRPGLASRFKDPDEATSVPVSNRVGDTGTTARIPVDALGDADLVNRLNQWPREHRPFWLLNADHIEAARSRSDQNLESRSGFQQNGVQSETRPIRPSLPRSPFLGQRT</sequence>
<reference evidence="2 3" key="1">
    <citation type="submission" date="2017-03" db="EMBL/GenBank/DDBJ databases">
        <title>Genome of the blue death feigning beetle - Asbolus verrucosus.</title>
        <authorList>
            <person name="Rider S.D."/>
        </authorList>
    </citation>
    <scope>NUCLEOTIDE SEQUENCE [LARGE SCALE GENOMIC DNA]</scope>
    <source>
        <strain evidence="2">Butters</strain>
        <tissue evidence="2">Head and leg muscle</tissue>
    </source>
</reference>
<name>A0A482V978_ASBVE</name>
<protein>
    <submittedName>
        <fullName evidence="2">Uncharacterized protein</fullName>
    </submittedName>
</protein>
<keyword evidence="3" id="KW-1185">Reference proteome</keyword>
<comment type="caution">
    <text evidence="2">The sequence shown here is derived from an EMBL/GenBank/DDBJ whole genome shotgun (WGS) entry which is preliminary data.</text>
</comment>
<dbReference type="AlphaFoldDB" id="A0A482V978"/>
<accession>A0A482V978</accession>
<feature type="region of interest" description="Disordered" evidence="1">
    <location>
        <begin position="1"/>
        <end position="44"/>
    </location>
</feature>
<dbReference type="Proteomes" id="UP000292052">
    <property type="component" value="Unassembled WGS sequence"/>
</dbReference>
<feature type="compositionally biased region" description="Polar residues" evidence="1">
    <location>
        <begin position="90"/>
        <end position="104"/>
    </location>
</feature>
<organism evidence="2 3">
    <name type="scientific">Asbolus verrucosus</name>
    <name type="common">Desert ironclad beetle</name>
    <dbReference type="NCBI Taxonomy" id="1661398"/>
    <lineage>
        <taxon>Eukaryota</taxon>
        <taxon>Metazoa</taxon>
        <taxon>Ecdysozoa</taxon>
        <taxon>Arthropoda</taxon>
        <taxon>Hexapoda</taxon>
        <taxon>Insecta</taxon>
        <taxon>Pterygota</taxon>
        <taxon>Neoptera</taxon>
        <taxon>Endopterygota</taxon>
        <taxon>Coleoptera</taxon>
        <taxon>Polyphaga</taxon>
        <taxon>Cucujiformia</taxon>
        <taxon>Tenebrionidae</taxon>
        <taxon>Pimeliinae</taxon>
        <taxon>Asbolus</taxon>
    </lineage>
</organism>
<dbReference type="STRING" id="1661398.A0A482V978"/>